<protein>
    <submittedName>
        <fullName evidence="1">Uncharacterized protein</fullName>
    </submittedName>
</protein>
<evidence type="ECO:0000313" key="1">
    <source>
        <dbReference type="EMBL" id="MBB6062774.1"/>
    </source>
</evidence>
<dbReference type="EMBL" id="JACHEX010000003">
    <property type="protein sequence ID" value="MBB6062774.1"/>
    <property type="molecule type" value="Genomic_DNA"/>
</dbReference>
<dbReference type="AlphaFoldDB" id="A0A841GNN1"/>
<dbReference type="Proteomes" id="UP000555828">
    <property type="component" value="Unassembled WGS sequence"/>
</dbReference>
<accession>A0A841GNN1</accession>
<proteinExistence type="predicted"/>
<reference evidence="1 2" key="1">
    <citation type="submission" date="2020-08" db="EMBL/GenBank/DDBJ databases">
        <title>Genomic Encyclopedia of Type Strains, Phase IV (KMG-IV): sequencing the most valuable type-strain genomes for metagenomic binning, comparative biology and taxonomic classification.</title>
        <authorList>
            <person name="Goeker M."/>
        </authorList>
    </citation>
    <scope>NUCLEOTIDE SEQUENCE [LARGE SCALE GENOMIC DNA]</scope>
    <source>
        <strain evidence="1 2">DSM 13481</strain>
    </source>
</reference>
<gene>
    <name evidence="1" type="ORF">HNP65_001226</name>
</gene>
<organism evidence="1 2">
    <name type="scientific">Thermosipho japonicus</name>
    <dbReference type="NCBI Taxonomy" id="90323"/>
    <lineage>
        <taxon>Bacteria</taxon>
        <taxon>Thermotogati</taxon>
        <taxon>Thermotogota</taxon>
        <taxon>Thermotogae</taxon>
        <taxon>Thermotogales</taxon>
        <taxon>Fervidobacteriaceae</taxon>
        <taxon>Thermosipho</taxon>
    </lineage>
</organism>
<comment type="caution">
    <text evidence="1">The sequence shown here is derived from an EMBL/GenBank/DDBJ whole genome shotgun (WGS) entry which is preliminary data.</text>
</comment>
<dbReference type="RefSeq" id="WP_246348207.1">
    <property type="nucleotide sequence ID" value="NZ_JACHEX010000003.1"/>
</dbReference>
<evidence type="ECO:0000313" key="2">
    <source>
        <dbReference type="Proteomes" id="UP000555828"/>
    </source>
</evidence>
<sequence>MLETKYKGYNPLIFLKALVYFEDAEKNKDFREVEEKWSAIKKFFNDFVRFFREYIKF</sequence>
<keyword evidence="2" id="KW-1185">Reference proteome</keyword>
<name>A0A841GNN1_9BACT</name>